<accession>A0A2G9RZR3</accession>
<evidence type="ECO:0000256" key="4">
    <source>
        <dbReference type="SAM" id="MobiDB-lite"/>
    </source>
</evidence>
<keyword evidence="1" id="KW-0479">Metal-binding</keyword>
<evidence type="ECO:0000313" key="6">
    <source>
        <dbReference type="EMBL" id="PIO33305.1"/>
    </source>
</evidence>
<evidence type="ECO:0000256" key="3">
    <source>
        <dbReference type="ARBA" id="ARBA00022833"/>
    </source>
</evidence>
<sequence length="319" mass="33659">MALRGPAASVSTGKGGHGQSLGRASFPLFSDVACAIQAQHAEEVDWLTKPSSSSSSVTPAETSAQSTAAARVAYSASLSTATPVIAPASGIEESAPQLFEHSTSHLLLDNAQPLLDSDLGSAIEEGRNMSLQKGENTGKQQIGSHVPPAATHCQVVSSDNEDGGDDDDEVTDMTWVLDRAEEESEGETQPLSGSHHGRVESSHPIPPDCGAIISQPTFHSSAVWSFFSTCAADCTVAICKLCLKHIKHGKSTSHLGTTCLTRHLTSHHSACWQEHLKVTQKGSNFAPRSSPFRSTPAIPHDLSTASTDRDDGIVYRVSQ</sequence>
<dbReference type="Proteomes" id="UP000228934">
    <property type="component" value="Unassembled WGS sequence"/>
</dbReference>
<dbReference type="EMBL" id="KV927903">
    <property type="protein sequence ID" value="PIO33305.1"/>
    <property type="molecule type" value="Genomic_DNA"/>
</dbReference>
<dbReference type="SMART" id="SM00614">
    <property type="entry name" value="ZnF_BED"/>
    <property type="match status" value="1"/>
</dbReference>
<dbReference type="InterPro" id="IPR036236">
    <property type="entry name" value="Znf_C2H2_sf"/>
</dbReference>
<feature type="region of interest" description="Disordered" evidence="4">
    <location>
        <begin position="45"/>
        <end position="66"/>
    </location>
</feature>
<keyword evidence="3" id="KW-0862">Zinc</keyword>
<dbReference type="Pfam" id="PF02892">
    <property type="entry name" value="zf-BED"/>
    <property type="match status" value="1"/>
</dbReference>
<name>A0A2G9RZR3_AQUCT</name>
<keyword evidence="7" id="KW-1185">Reference proteome</keyword>
<proteinExistence type="predicted"/>
<gene>
    <name evidence="6" type="ORF">AB205_0167480</name>
</gene>
<feature type="region of interest" description="Disordered" evidence="4">
    <location>
        <begin position="180"/>
        <end position="204"/>
    </location>
</feature>
<feature type="region of interest" description="Disordered" evidence="4">
    <location>
        <begin position="1"/>
        <end position="20"/>
    </location>
</feature>
<feature type="non-terminal residue" evidence="6">
    <location>
        <position position="319"/>
    </location>
</feature>
<dbReference type="InterPro" id="IPR003656">
    <property type="entry name" value="Znf_BED"/>
</dbReference>
<reference evidence="7" key="1">
    <citation type="journal article" date="2017" name="Nat. Commun.">
        <title>The North American bullfrog draft genome provides insight into hormonal regulation of long noncoding RNA.</title>
        <authorList>
            <person name="Hammond S.A."/>
            <person name="Warren R.L."/>
            <person name="Vandervalk B.P."/>
            <person name="Kucuk E."/>
            <person name="Khan H."/>
            <person name="Gibb E.A."/>
            <person name="Pandoh P."/>
            <person name="Kirk H."/>
            <person name="Zhao Y."/>
            <person name="Jones M."/>
            <person name="Mungall A.J."/>
            <person name="Coope R."/>
            <person name="Pleasance S."/>
            <person name="Moore R.A."/>
            <person name="Holt R.A."/>
            <person name="Round J.M."/>
            <person name="Ohora S."/>
            <person name="Walle B.V."/>
            <person name="Veldhoen N."/>
            <person name="Helbing C.C."/>
            <person name="Birol I."/>
        </authorList>
    </citation>
    <scope>NUCLEOTIDE SEQUENCE [LARGE SCALE GENOMIC DNA]</scope>
</reference>
<dbReference type="SUPFAM" id="SSF57667">
    <property type="entry name" value="beta-beta-alpha zinc fingers"/>
    <property type="match status" value="1"/>
</dbReference>
<evidence type="ECO:0000256" key="1">
    <source>
        <dbReference type="ARBA" id="ARBA00022723"/>
    </source>
</evidence>
<protein>
    <recommendedName>
        <fullName evidence="5">BED-type domain-containing protein</fullName>
    </recommendedName>
</protein>
<organism evidence="6 7">
    <name type="scientific">Aquarana catesbeiana</name>
    <name type="common">American bullfrog</name>
    <name type="synonym">Rana catesbeiana</name>
    <dbReference type="NCBI Taxonomy" id="8400"/>
    <lineage>
        <taxon>Eukaryota</taxon>
        <taxon>Metazoa</taxon>
        <taxon>Chordata</taxon>
        <taxon>Craniata</taxon>
        <taxon>Vertebrata</taxon>
        <taxon>Euteleostomi</taxon>
        <taxon>Amphibia</taxon>
        <taxon>Batrachia</taxon>
        <taxon>Anura</taxon>
        <taxon>Neobatrachia</taxon>
        <taxon>Ranoidea</taxon>
        <taxon>Ranidae</taxon>
        <taxon>Aquarana</taxon>
    </lineage>
</organism>
<dbReference type="GO" id="GO:0008270">
    <property type="term" value="F:zinc ion binding"/>
    <property type="evidence" value="ECO:0007669"/>
    <property type="project" value="UniProtKB-KW"/>
</dbReference>
<evidence type="ECO:0000313" key="7">
    <source>
        <dbReference type="Proteomes" id="UP000228934"/>
    </source>
</evidence>
<feature type="compositionally biased region" description="Polar residues" evidence="4">
    <location>
        <begin position="283"/>
        <end position="293"/>
    </location>
</feature>
<evidence type="ECO:0000256" key="2">
    <source>
        <dbReference type="ARBA" id="ARBA00022771"/>
    </source>
</evidence>
<feature type="region of interest" description="Disordered" evidence="4">
    <location>
        <begin position="283"/>
        <end position="307"/>
    </location>
</feature>
<feature type="compositionally biased region" description="Polar residues" evidence="4">
    <location>
        <begin position="57"/>
        <end position="66"/>
    </location>
</feature>
<dbReference type="GO" id="GO:0003677">
    <property type="term" value="F:DNA binding"/>
    <property type="evidence" value="ECO:0007669"/>
    <property type="project" value="InterPro"/>
</dbReference>
<keyword evidence="2" id="KW-0863">Zinc-finger</keyword>
<evidence type="ECO:0000259" key="5">
    <source>
        <dbReference type="Pfam" id="PF02892"/>
    </source>
</evidence>
<dbReference type="AlphaFoldDB" id="A0A2G9RZR3"/>
<feature type="domain" description="BED-type" evidence="5">
    <location>
        <begin position="221"/>
        <end position="269"/>
    </location>
</feature>